<dbReference type="PANTHER" id="PTHR37743">
    <property type="entry name" value="ARM REPEAT SUPERFAMILY PROTEIN"/>
    <property type="match status" value="1"/>
</dbReference>
<name>A0A3R8CJ74_9STRA</name>
<evidence type="ECO:0000256" key="1">
    <source>
        <dbReference type="SAM" id="Phobius"/>
    </source>
</evidence>
<evidence type="ECO:0000313" key="3">
    <source>
        <dbReference type="Proteomes" id="UP000286097"/>
    </source>
</evidence>
<protein>
    <submittedName>
        <fullName evidence="2">Uncharacterized protein</fullName>
    </submittedName>
</protein>
<sequence>MTTRTRDGDSVGRLLRVLRDCELFHVIFQLFFTCCVFFIEAAIAYLDHVTIGIRSESMQNVDDVDERERVVEGRVLSLLDHKWIARLQAALTTVINAYNVQNEEEATEVKDTHRNVVCTMAGAAMMQSLRDCTASRTNCCIWGSQAEKLHVLLDWMMKRESGVASSTCDYARQLLLQWIQPAAEKQNQLAACLTLFELLQRRRRELQTFAGDSEISCLLGDRTGMYLDALCIIVDRGTIRVADSHNVKPSKLALVSLEALTLLCGDVAAQYMTSNTAAKRRLVDEGTMCRTVKCVRFILAVLRQWHLHSIRRKFLIYALQHLQSYVTPCSVILSSMKELGDENGHVTITNDLAALDVLCWHWETIVPLLCTRTDVSSQIRKTRPPEVLTSALEKWAFSTVQPKEMDGSNNTVIDPEVIYAQLRYVCVLMDLLGGVKGCSKALDGVHEEIKARFLFFFIQGLSLATKNRAEDTVLLILKVMRAILLPSDVHVLNLLNSRDAEQELLSQLLHLHSNSYGISDTVSQGQADLEFFVADFIISRNLFITEFIWRVQDAWTQSNQCGHSCINWIIRLHNPSYTGIGGEILSQIKRISDVTQRRLHFFVNRKMLTSEVVSLVAHENGRIRRCAISCLSSLDIVSCIARLCTLDSNGTRTHLITSALGYLFTASTRHSFEVGVSWFIDACQFGSVQAPVLKPLASPHDWNDYVSQLEEDVQKIIADADERQEMQEKLFSLCFGPNGWSKHLQSAPTRSVVLQILLRKIFGSPRDAALLRMLREFVVCGWVDNEVFEMLGKQLVAQMMSLPRLSEDILNDSSFSAAKSLEGLLFSRLAPLLVLRMLPRHVLGAIHIKSLPCGREDLDHLNEYIKCQLQFVHSDSEAASKSSMGSTIQTLFHILGRSVVDPLEFKEVKMVATECLSKFPSPWVLPFVLSYLVAFLREATPHGEYGSSLIVEEESVPNSCGLVTAKLMVYYLNRMFSEDDHAYKDEETVSKALVVLIQIMEVRSVQDLRLASDNAALTDLQRGCIDCIALILVRLSANDSGPSGTKVPIVNASSLMNLLMGWIFDKVGTNSNIDRSTDPLILRVRELLDDRWSGSCHHKLSSQVRICFCNILLSAISRAENKVLASWKVQGLLLRIALATKSCSDDDVVAGGFQIMFSFLYKSSEHFAMEDSSDLQLARICFEATVARLETTGCEFIAMSGIRVAGALIGKFPGFIATLPPVDLQRLIDGYDMFGESYELTVDCMNEHIFEP</sequence>
<gene>
    <name evidence="2" type="ORF">DD237_000606</name>
</gene>
<dbReference type="PANTHER" id="PTHR37743:SF1">
    <property type="entry name" value="ARM REPEAT SUPERFAMILY PROTEIN"/>
    <property type="match status" value="1"/>
</dbReference>
<feature type="transmembrane region" description="Helical" evidence="1">
    <location>
        <begin position="23"/>
        <end position="46"/>
    </location>
</feature>
<dbReference type="AlphaFoldDB" id="A0A3R8CJ74"/>
<comment type="caution">
    <text evidence="2">The sequence shown here is derived from an EMBL/GenBank/DDBJ whole genome shotgun (WGS) entry which is preliminary data.</text>
</comment>
<dbReference type="VEuPathDB" id="FungiDB:DD237_000606"/>
<dbReference type="EMBL" id="QKXF01000784">
    <property type="protein sequence ID" value="RQM08861.1"/>
    <property type="molecule type" value="Genomic_DNA"/>
</dbReference>
<keyword evidence="1" id="KW-1133">Transmembrane helix</keyword>
<accession>A0A3R8CJ74</accession>
<proteinExistence type="predicted"/>
<organism evidence="2 3">
    <name type="scientific">Peronospora effusa</name>
    <dbReference type="NCBI Taxonomy" id="542832"/>
    <lineage>
        <taxon>Eukaryota</taxon>
        <taxon>Sar</taxon>
        <taxon>Stramenopiles</taxon>
        <taxon>Oomycota</taxon>
        <taxon>Peronosporomycetes</taxon>
        <taxon>Peronosporales</taxon>
        <taxon>Peronosporaceae</taxon>
        <taxon>Peronospora</taxon>
    </lineage>
</organism>
<evidence type="ECO:0000313" key="2">
    <source>
        <dbReference type="EMBL" id="RQM08861.1"/>
    </source>
</evidence>
<dbReference type="Proteomes" id="UP000286097">
    <property type="component" value="Unassembled WGS sequence"/>
</dbReference>
<keyword evidence="1" id="KW-0472">Membrane</keyword>
<keyword evidence="1" id="KW-0812">Transmembrane</keyword>
<reference evidence="2 3" key="1">
    <citation type="submission" date="2018-06" db="EMBL/GenBank/DDBJ databases">
        <title>Comparative genomics of downy mildews reveals potential adaptations to biotrophy.</title>
        <authorList>
            <person name="Fletcher K."/>
            <person name="Klosterman S.J."/>
            <person name="Derevnina L."/>
            <person name="Martin F."/>
            <person name="Koike S."/>
            <person name="Reyes Chin-Wo S."/>
            <person name="Mou B."/>
            <person name="Michelmore R."/>
        </authorList>
    </citation>
    <scope>NUCLEOTIDE SEQUENCE [LARGE SCALE GENOMIC DNA]</scope>
    <source>
        <strain evidence="2 3">R13</strain>
    </source>
</reference>